<dbReference type="STRING" id="398512.Bccel_0858"/>
<dbReference type="AlphaFoldDB" id="A0A0L6JIS5"/>
<evidence type="ECO:0000313" key="5">
    <source>
        <dbReference type="Proteomes" id="UP000036923"/>
    </source>
</evidence>
<reference evidence="5" key="1">
    <citation type="submission" date="2015-07" db="EMBL/GenBank/DDBJ databases">
        <title>Near-Complete Genome Sequence of the Cellulolytic Bacterium Bacteroides (Pseudobacteroides) cellulosolvens ATCC 35603.</title>
        <authorList>
            <person name="Dassa B."/>
            <person name="Utturkar S.M."/>
            <person name="Klingeman D.M."/>
            <person name="Hurt R.A."/>
            <person name="Keller M."/>
            <person name="Xu J."/>
            <person name="Reddy Y.H.K."/>
            <person name="Borovok I."/>
            <person name="Grinberg I.R."/>
            <person name="Lamed R."/>
            <person name="Zhivin O."/>
            <person name="Bayer E.A."/>
            <person name="Brown S.D."/>
        </authorList>
    </citation>
    <scope>NUCLEOTIDE SEQUENCE [LARGE SCALE GENOMIC DNA]</scope>
    <source>
        <strain evidence="5">DSM 2933</strain>
    </source>
</reference>
<keyword evidence="3" id="KW-1133">Transmembrane helix</keyword>
<feature type="transmembrane region" description="Helical" evidence="3">
    <location>
        <begin position="421"/>
        <end position="443"/>
    </location>
</feature>
<dbReference type="InterPro" id="IPR004995">
    <property type="entry name" value="Spore_Ger"/>
</dbReference>
<name>A0A0L6JIS5_9FIRM</name>
<dbReference type="PIRSF" id="PIRSF005690">
    <property type="entry name" value="GerBA"/>
    <property type="match status" value="1"/>
</dbReference>
<dbReference type="eggNOG" id="COG0697">
    <property type="taxonomic scope" value="Bacteria"/>
</dbReference>
<dbReference type="GO" id="GO:0016020">
    <property type="term" value="C:membrane"/>
    <property type="evidence" value="ECO:0007669"/>
    <property type="project" value="InterPro"/>
</dbReference>
<keyword evidence="3" id="KW-0812">Transmembrane</keyword>
<dbReference type="Pfam" id="PF03323">
    <property type="entry name" value="GerA"/>
    <property type="match status" value="1"/>
</dbReference>
<dbReference type="OrthoDB" id="9772630at2"/>
<sequence length="531" mass="59406">MFKHLKRIFTYTKLNAINQNLNNEKQNSKKDNKIPKSINKIKDMLEERFSECSDFVIRELLIGKDGSTQVVIAYIDGMVNKQLINSDILKPIMIESDFINLNQSSKGKSTLSLFKEKLICTSDIQEENSFDESISSILSGDTMIFMDDCDSALKVSLRYWDKRSVEEPATDAVIRGPREGFTETLRTNTTLLRRKIKNTKLKFETMKVGEHTNTDVCICYIKGIANNEVIKMVKERIGRIKTDAILDSGYIEEFIQDSKLGLFPTVGNSEKPDIVAGKILEGRVAILCDGTPFVLTVPYLFVEAIQSSEDYYTRSIYATMSRFVRLMALVITIFLPALYVALVTFHHDIIPYKLLLTMTAAREGIPFSALTEALIMVITFELLREAGIRMPRAIGQAVSIVGALVIGDAAVKAGLVSTPMVIVIAVTAISSFIVSSIAGTLLFMRVVLMLAGNIIGILGILLVFVAFFIHMCKLKSFGVNYLTPFTPLSGSDLKDAFVRVPLWAMFTRPKELTWEHGGNAKFKNRHKKEGR</sequence>
<dbReference type="InterPro" id="IPR050768">
    <property type="entry name" value="UPF0353/GerABKA_families"/>
</dbReference>
<comment type="similarity">
    <text evidence="1">Belongs to the GerABKA family.</text>
</comment>
<keyword evidence="2 3" id="KW-0472">Membrane</keyword>
<accession>A0A0L6JIS5</accession>
<dbReference type="PANTHER" id="PTHR22550">
    <property type="entry name" value="SPORE GERMINATION PROTEIN"/>
    <property type="match status" value="1"/>
</dbReference>
<dbReference type="PATRIC" id="fig|398512.5.peg.893"/>
<dbReference type="PANTHER" id="PTHR22550:SF5">
    <property type="entry name" value="LEUCINE ZIPPER PROTEIN 4"/>
    <property type="match status" value="1"/>
</dbReference>
<proteinExistence type="inferred from homology"/>
<dbReference type="GO" id="GO:0009847">
    <property type="term" value="P:spore germination"/>
    <property type="evidence" value="ECO:0007669"/>
    <property type="project" value="InterPro"/>
</dbReference>
<protein>
    <submittedName>
        <fullName evidence="4">GerA spore germination protein</fullName>
    </submittedName>
</protein>
<feature type="transmembrane region" description="Helical" evidence="3">
    <location>
        <begin position="323"/>
        <end position="345"/>
    </location>
</feature>
<evidence type="ECO:0000256" key="2">
    <source>
        <dbReference type="ARBA" id="ARBA00023136"/>
    </source>
</evidence>
<keyword evidence="5" id="KW-1185">Reference proteome</keyword>
<dbReference type="Proteomes" id="UP000036923">
    <property type="component" value="Unassembled WGS sequence"/>
</dbReference>
<dbReference type="RefSeq" id="WP_050753080.1">
    <property type="nucleotide sequence ID" value="NZ_JQKC01000014.1"/>
</dbReference>
<dbReference type="EMBL" id="LGTC01000001">
    <property type="protein sequence ID" value="KNY25598.1"/>
    <property type="molecule type" value="Genomic_DNA"/>
</dbReference>
<feature type="transmembrane region" description="Helical" evidence="3">
    <location>
        <begin position="450"/>
        <end position="471"/>
    </location>
</feature>
<evidence type="ECO:0000256" key="3">
    <source>
        <dbReference type="SAM" id="Phobius"/>
    </source>
</evidence>
<comment type="caution">
    <text evidence="4">The sequence shown here is derived from an EMBL/GenBank/DDBJ whole genome shotgun (WGS) entry which is preliminary data.</text>
</comment>
<organism evidence="4 5">
    <name type="scientific">Pseudobacteroides cellulosolvens ATCC 35603 = DSM 2933</name>
    <dbReference type="NCBI Taxonomy" id="398512"/>
    <lineage>
        <taxon>Bacteria</taxon>
        <taxon>Bacillati</taxon>
        <taxon>Bacillota</taxon>
        <taxon>Clostridia</taxon>
        <taxon>Eubacteriales</taxon>
        <taxon>Oscillospiraceae</taxon>
        <taxon>Pseudobacteroides</taxon>
    </lineage>
</organism>
<evidence type="ECO:0000313" key="4">
    <source>
        <dbReference type="EMBL" id="KNY25598.1"/>
    </source>
</evidence>
<gene>
    <name evidence="4" type="ORF">Bccel_0858</name>
</gene>
<feature type="transmembrane region" description="Helical" evidence="3">
    <location>
        <begin position="365"/>
        <end position="383"/>
    </location>
</feature>
<evidence type="ECO:0000256" key="1">
    <source>
        <dbReference type="ARBA" id="ARBA00005278"/>
    </source>
</evidence>